<evidence type="ECO:0000313" key="3">
    <source>
        <dbReference type="EMBL" id="SIN75262.1"/>
    </source>
</evidence>
<dbReference type="STRING" id="226505.SAMN05444394_1485"/>
<feature type="domain" description="VOC" evidence="2">
    <location>
        <begin position="8"/>
        <end position="148"/>
    </location>
</feature>
<dbReference type="Gene3D" id="3.10.180.10">
    <property type="entry name" value="2,3-Dihydroxybiphenyl 1,2-Dioxygenase, domain 1"/>
    <property type="match status" value="2"/>
</dbReference>
<dbReference type="PROSITE" id="PS51819">
    <property type="entry name" value="VOC"/>
    <property type="match status" value="1"/>
</dbReference>
<organism evidence="3 4">
    <name type="scientific">Algoriphagus halophilus</name>
    <dbReference type="NCBI Taxonomy" id="226505"/>
    <lineage>
        <taxon>Bacteria</taxon>
        <taxon>Pseudomonadati</taxon>
        <taxon>Bacteroidota</taxon>
        <taxon>Cytophagia</taxon>
        <taxon>Cytophagales</taxon>
        <taxon>Cyclobacteriaceae</taxon>
        <taxon>Algoriphagus</taxon>
    </lineage>
</organism>
<dbReference type="AlphaFoldDB" id="A0A1N6DWW9"/>
<keyword evidence="1" id="KW-0479">Metal-binding</keyword>
<keyword evidence="3" id="KW-0560">Oxidoreductase</keyword>
<dbReference type="PANTHER" id="PTHR43048">
    <property type="entry name" value="METHYLMALONYL-COA EPIMERASE"/>
    <property type="match status" value="1"/>
</dbReference>
<sequence>MNKATINGIQQVGIGVKDANEAWKWYRKIFKMDVPIFQDSAEAALMTRYTAGKVEKRHAILAMNMQGGGGFEIWQFTSRTPTGPAKKISWGDLGILAVKIRCKDIQETYDFMKSEGVHLLGTPSKNPIGVWHFYLKDPYDNVFEIEENQSWFSKNKDLTGGVSGVVIGVTDIEKSVPLYQCIYQHSEVLFNGTKEWEDFAPLTEEQESFSRVILRSSENRTGAFGKLLCQTTVELISVNNSAREKIYKGRLWGDLGFIHVCFDVNGMKTLRANLTDSGFPFTVDSNNGFDMGKAAGHFAYIEDPDGTLVEMVETHKIPIMEKWGWYLDLKKRKQGKTLPNFIVKMLSLNRVKS</sequence>
<dbReference type="EMBL" id="FSRC01000001">
    <property type="protein sequence ID" value="SIN75262.1"/>
    <property type="molecule type" value="Genomic_DNA"/>
</dbReference>
<dbReference type="PANTHER" id="PTHR43048:SF3">
    <property type="entry name" value="METHYLMALONYL-COA EPIMERASE, MITOCHONDRIAL"/>
    <property type="match status" value="1"/>
</dbReference>
<dbReference type="InterPro" id="IPR029068">
    <property type="entry name" value="Glyas_Bleomycin-R_OHBP_Dase"/>
</dbReference>
<keyword evidence="3" id="KW-0223">Dioxygenase</keyword>
<dbReference type="OrthoDB" id="9795618at2"/>
<dbReference type="GO" id="GO:0046872">
    <property type="term" value="F:metal ion binding"/>
    <property type="evidence" value="ECO:0007669"/>
    <property type="project" value="UniProtKB-KW"/>
</dbReference>
<dbReference type="InterPro" id="IPR037523">
    <property type="entry name" value="VOC_core"/>
</dbReference>
<dbReference type="InterPro" id="IPR004360">
    <property type="entry name" value="Glyas_Fos-R_dOase_dom"/>
</dbReference>
<dbReference type="CDD" id="cd06587">
    <property type="entry name" value="VOC"/>
    <property type="match status" value="1"/>
</dbReference>
<dbReference type="GO" id="GO:0046491">
    <property type="term" value="P:L-methylmalonyl-CoA metabolic process"/>
    <property type="evidence" value="ECO:0007669"/>
    <property type="project" value="TreeGrafter"/>
</dbReference>
<dbReference type="GO" id="GO:0004493">
    <property type="term" value="F:methylmalonyl-CoA epimerase activity"/>
    <property type="evidence" value="ECO:0007669"/>
    <property type="project" value="TreeGrafter"/>
</dbReference>
<dbReference type="Proteomes" id="UP000185221">
    <property type="component" value="Unassembled WGS sequence"/>
</dbReference>
<dbReference type="RefSeq" id="WP_074224168.1">
    <property type="nucleotide sequence ID" value="NZ_FSRC01000001.1"/>
</dbReference>
<dbReference type="Pfam" id="PF00903">
    <property type="entry name" value="Glyoxalase"/>
    <property type="match status" value="1"/>
</dbReference>
<dbReference type="GO" id="GO:0051213">
    <property type="term" value="F:dioxygenase activity"/>
    <property type="evidence" value="ECO:0007669"/>
    <property type="project" value="UniProtKB-KW"/>
</dbReference>
<dbReference type="InterPro" id="IPR051785">
    <property type="entry name" value="MMCE/EMCE_epimerase"/>
</dbReference>
<evidence type="ECO:0000256" key="1">
    <source>
        <dbReference type="ARBA" id="ARBA00022723"/>
    </source>
</evidence>
<dbReference type="SUPFAM" id="SSF54593">
    <property type="entry name" value="Glyoxalase/Bleomycin resistance protein/Dihydroxybiphenyl dioxygenase"/>
    <property type="match status" value="2"/>
</dbReference>
<reference evidence="4" key="1">
    <citation type="submission" date="2016-11" db="EMBL/GenBank/DDBJ databases">
        <authorList>
            <person name="Varghese N."/>
            <person name="Submissions S."/>
        </authorList>
    </citation>
    <scope>NUCLEOTIDE SEQUENCE [LARGE SCALE GENOMIC DNA]</scope>
    <source>
        <strain evidence="4">DSM 15292</strain>
    </source>
</reference>
<proteinExistence type="predicted"/>
<protein>
    <submittedName>
        <fullName evidence="3">Catechol 2,3-dioxygenase</fullName>
    </submittedName>
</protein>
<name>A0A1N6DWW9_9BACT</name>
<keyword evidence="4" id="KW-1185">Reference proteome</keyword>
<accession>A0A1N6DWW9</accession>
<evidence type="ECO:0000259" key="2">
    <source>
        <dbReference type="PROSITE" id="PS51819"/>
    </source>
</evidence>
<evidence type="ECO:0000313" key="4">
    <source>
        <dbReference type="Proteomes" id="UP000185221"/>
    </source>
</evidence>
<gene>
    <name evidence="3" type="ORF">SAMN05444394_1485</name>
</gene>